<dbReference type="GO" id="GO:0019521">
    <property type="term" value="P:D-gluconate metabolic process"/>
    <property type="evidence" value="ECO:0007669"/>
    <property type="project" value="UniProtKB-KW"/>
</dbReference>
<organism evidence="11 12">
    <name type="scientific">Rhizobium tubonense</name>
    <dbReference type="NCBI Taxonomy" id="484088"/>
    <lineage>
        <taxon>Bacteria</taxon>
        <taxon>Pseudomonadati</taxon>
        <taxon>Pseudomonadota</taxon>
        <taxon>Alphaproteobacteria</taxon>
        <taxon>Hyphomicrobiales</taxon>
        <taxon>Rhizobiaceae</taxon>
        <taxon>Rhizobium/Agrobacterium group</taxon>
        <taxon>Rhizobium</taxon>
    </lineage>
</organism>
<name>A0A2W4CJA2_9HYPH</name>
<dbReference type="EMBL" id="PCDP01000048">
    <property type="protein sequence ID" value="PZM10625.1"/>
    <property type="molecule type" value="Genomic_DNA"/>
</dbReference>
<gene>
    <name evidence="11" type="ORF">CPY51_22590</name>
</gene>
<dbReference type="GO" id="GO:0005737">
    <property type="term" value="C:cytoplasm"/>
    <property type="evidence" value="ECO:0007669"/>
    <property type="project" value="TreeGrafter"/>
</dbReference>
<evidence type="ECO:0000256" key="6">
    <source>
        <dbReference type="ARBA" id="ARBA00022777"/>
    </source>
</evidence>
<evidence type="ECO:0000256" key="4">
    <source>
        <dbReference type="ARBA" id="ARBA00022679"/>
    </source>
</evidence>
<evidence type="ECO:0000256" key="8">
    <source>
        <dbReference type="ARBA" id="ARBA00023064"/>
    </source>
</evidence>
<dbReference type="AlphaFoldDB" id="A0A2W4CJA2"/>
<dbReference type="SUPFAM" id="SSF52540">
    <property type="entry name" value="P-loop containing nucleoside triphosphate hydrolases"/>
    <property type="match status" value="1"/>
</dbReference>
<evidence type="ECO:0000256" key="7">
    <source>
        <dbReference type="ARBA" id="ARBA00022840"/>
    </source>
</evidence>
<dbReference type="Proteomes" id="UP000248925">
    <property type="component" value="Unassembled WGS sequence"/>
</dbReference>
<protein>
    <recommendedName>
        <fullName evidence="3 10">Gluconokinase</fullName>
        <ecNumber evidence="3 10">2.7.1.12</ecNumber>
    </recommendedName>
</protein>
<dbReference type="NCBIfam" id="TIGR01313">
    <property type="entry name" value="therm_gnt_kin"/>
    <property type="match status" value="1"/>
</dbReference>
<keyword evidence="6 10" id="KW-0418">Kinase</keyword>
<keyword evidence="7 10" id="KW-0067">ATP-binding</keyword>
<comment type="caution">
    <text evidence="11">The sequence shown here is derived from an EMBL/GenBank/DDBJ whole genome shotgun (WGS) entry which is preliminary data.</text>
</comment>
<comment type="similarity">
    <text evidence="2 10">Belongs to the gluconokinase GntK/GntV family.</text>
</comment>
<keyword evidence="12" id="KW-1185">Reference proteome</keyword>
<keyword evidence="8" id="KW-0311">Gluconate utilization</keyword>
<dbReference type="PANTHER" id="PTHR43442:SF3">
    <property type="entry name" value="GLUCONOKINASE-RELATED"/>
    <property type="match status" value="1"/>
</dbReference>
<keyword evidence="5 10" id="KW-0547">Nucleotide-binding</keyword>
<dbReference type="EC" id="2.7.1.12" evidence="3 10"/>
<sequence length="170" mass="18496">MGVSGSGKSTVGECLAELSGAPFVEGDHLHPAENVEKMARGFPLTDEDRMPWLDRIGIVIKEALGIGRGAVISCSSLKRAYRDRLRHAADGRLAFVFLDGPREVLLSRMGARHDHFMPVSLLDSQLQTLELPVGEPDVVSISIDNSLERIVYLARDGLENIVLLGEKHAG</sequence>
<dbReference type="InterPro" id="IPR027417">
    <property type="entry name" value="P-loop_NTPase"/>
</dbReference>
<comment type="catalytic activity">
    <reaction evidence="9 10">
        <text>D-gluconate + ATP = 6-phospho-D-gluconate + ADP + H(+)</text>
        <dbReference type="Rhea" id="RHEA:19433"/>
        <dbReference type="ChEBI" id="CHEBI:15378"/>
        <dbReference type="ChEBI" id="CHEBI:18391"/>
        <dbReference type="ChEBI" id="CHEBI:30616"/>
        <dbReference type="ChEBI" id="CHEBI:58759"/>
        <dbReference type="ChEBI" id="CHEBI:456216"/>
        <dbReference type="EC" id="2.7.1.12"/>
    </reaction>
</comment>
<dbReference type="FunFam" id="3.40.50.300:FF:000522">
    <property type="entry name" value="Gluconokinase"/>
    <property type="match status" value="1"/>
</dbReference>
<dbReference type="GO" id="GO:0005524">
    <property type="term" value="F:ATP binding"/>
    <property type="evidence" value="ECO:0007669"/>
    <property type="project" value="UniProtKB-KW"/>
</dbReference>
<accession>A0A2W4CJA2</accession>
<evidence type="ECO:0000256" key="2">
    <source>
        <dbReference type="ARBA" id="ARBA00008420"/>
    </source>
</evidence>
<dbReference type="GO" id="GO:0046316">
    <property type="term" value="F:gluconokinase activity"/>
    <property type="evidence" value="ECO:0007669"/>
    <property type="project" value="UniProtKB-EC"/>
</dbReference>
<dbReference type="InterPro" id="IPR006001">
    <property type="entry name" value="Therm_gnt_kin"/>
</dbReference>
<evidence type="ECO:0000256" key="9">
    <source>
        <dbReference type="ARBA" id="ARBA00048090"/>
    </source>
</evidence>
<evidence type="ECO:0000256" key="5">
    <source>
        <dbReference type="ARBA" id="ARBA00022741"/>
    </source>
</evidence>
<keyword evidence="4 10" id="KW-0808">Transferase</keyword>
<reference evidence="11 12" key="1">
    <citation type="journal article" date="2018" name="Sci. Rep.">
        <title>Rhizobium tumorigenes sp. nov., a novel plant tumorigenic bacterium isolated from cane gall tumors on thornless blackberry.</title>
        <authorList>
            <person name="Kuzmanovi N."/>
            <person name="Smalla K."/>
            <person name="Gronow S."/>
            <person name="PuBawska J."/>
        </authorList>
    </citation>
    <scope>NUCLEOTIDE SEQUENCE [LARGE SCALE GENOMIC DNA]</scope>
    <source>
        <strain evidence="11 12">CCBAU 85046</strain>
    </source>
</reference>
<evidence type="ECO:0000256" key="3">
    <source>
        <dbReference type="ARBA" id="ARBA00012054"/>
    </source>
</evidence>
<evidence type="ECO:0000256" key="10">
    <source>
        <dbReference type="RuleBase" id="RU363066"/>
    </source>
</evidence>
<comment type="pathway">
    <text evidence="1">Carbohydrate acid metabolism.</text>
</comment>
<dbReference type="Gene3D" id="3.40.50.300">
    <property type="entry name" value="P-loop containing nucleotide triphosphate hydrolases"/>
    <property type="match status" value="1"/>
</dbReference>
<dbReference type="PANTHER" id="PTHR43442">
    <property type="entry name" value="GLUCONOKINASE-RELATED"/>
    <property type="match status" value="1"/>
</dbReference>
<proteinExistence type="inferred from homology"/>
<dbReference type="Pfam" id="PF13671">
    <property type="entry name" value="AAA_33"/>
    <property type="match status" value="1"/>
</dbReference>
<dbReference type="CDD" id="cd02021">
    <property type="entry name" value="GntK"/>
    <property type="match status" value="1"/>
</dbReference>
<evidence type="ECO:0000313" key="12">
    <source>
        <dbReference type="Proteomes" id="UP000248925"/>
    </source>
</evidence>
<evidence type="ECO:0000313" key="11">
    <source>
        <dbReference type="EMBL" id="PZM10625.1"/>
    </source>
</evidence>
<evidence type="ECO:0000256" key="1">
    <source>
        <dbReference type="ARBA" id="ARBA00004761"/>
    </source>
</evidence>